<accession>A0A1G4EBZ3</accession>
<evidence type="ECO:0000313" key="3">
    <source>
        <dbReference type="Proteomes" id="UP000305196"/>
    </source>
</evidence>
<name>A0A1G4EBZ3_PLAVI</name>
<evidence type="ECO:0000313" key="2">
    <source>
        <dbReference type="EMBL" id="SCA82046.1"/>
    </source>
</evidence>
<organism evidence="2 3">
    <name type="scientific">Plasmodium vivax</name>
    <name type="common">malaria parasite P. vivax</name>
    <dbReference type="NCBI Taxonomy" id="5855"/>
    <lineage>
        <taxon>Eukaryota</taxon>
        <taxon>Sar</taxon>
        <taxon>Alveolata</taxon>
        <taxon>Apicomplexa</taxon>
        <taxon>Aconoidasida</taxon>
        <taxon>Haemosporida</taxon>
        <taxon>Plasmodiidae</taxon>
        <taxon>Plasmodium</taxon>
        <taxon>Plasmodium (Plasmodium)</taxon>
    </lineage>
</organism>
<dbReference type="VEuPathDB" id="PlasmoDB:PVW1_140081100"/>
<dbReference type="EMBL" id="FLYI01000388">
    <property type="protein sequence ID" value="SCA82046.1"/>
    <property type="molecule type" value="Genomic_DNA"/>
</dbReference>
<keyword evidence="1" id="KW-1133">Transmembrane helix</keyword>
<evidence type="ECO:0000256" key="1">
    <source>
        <dbReference type="SAM" id="Phobius"/>
    </source>
</evidence>
<dbReference type="Proteomes" id="UP000305196">
    <property type="component" value="Unassembled WGS sequence"/>
</dbReference>
<dbReference type="VEuPathDB" id="PlasmoDB:PVP01_0004460"/>
<dbReference type="AlphaFoldDB" id="A0A1G4EBZ3"/>
<keyword evidence="1" id="KW-0472">Membrane</keyword>
<dbReference type="VEuPathDB" id="PlasmoDB:PVPAM_140005600"/>
<gene>
    <name evidence="2" type="ORF">PVC01_000097100</name>
</gene>
<feature type="transmembrane region" description="Helical" evidence="1">
    <location>
        <begin position="226"/>
        <end position="249"/>
    </location>
</feature>
<protein>
    <submittedName>
        <fullName evidence="2">VIR protein</fullName>
    </submittedName>
</protein>
<keyword evidence="1" id="KW-0812">Transmembrane</keyword>
<sequence>MGEESMYNLSSRSYDYRSLFLDNHKQPKQGHEEICEFMKQTYSIKNNNFILNCYKSLNYLDDLEEKEHSYVRKAHGTLYLYLWLYDKELKNVIYTGEHIELYKKMLELCFEYISYNIGTIYQSNVRADNFEILKNLYDLYYKFDKIKYDNDCENTKYKCAKNCFDLYKEYIEDCNKKFNDDFCNELENFRNQFNRYISSEPECKDKDLYIPKNTYARKSVVPLTSLVTVLSLPTFFFILYKLTPFGAWFRNRSRRKKKNYSNIANEEPEILPATRISRISDMKPYKISYMSM</sequence>
<reference evidence="2 3" key="1">
    <citation type="submission" date="2016-07" db="EMBL/GenBank/DDBJ databases">
        <authorList>
            <consortium name="Pathogen Informatics"/>
        </authorList>
    </citation>
    <scope>NUCLEOTIDE SEQUENCE [LARGE SCALE GENOMIC DNA]</scope>
</reference>
<proteinExistence type="predicted"/>